<gene>
    <name evidence="4" type="ORF">SAMN04515677_101371</name>
</gene>
<sequence>MITREEQKKKRRNEILEAGLDLFIRRGYAATKIVDIAKQVGMSTGLLFHYFESKEKLYEELIKKGLSDSMSIMNDSEIDPLTFFEVTTNQLLDFIKCKPTFSKYFVLMNQAYYNESAPESVKNMIKDFDIYTPTSQLIKKGQENGSIRDGNPHALAIAFWSAISGIAEQMAKNPEYPCPEAEWIVDILRG</sequence>
<dbReference type="RefSeq" id="WP_092722284.1">
    <property type="nucleotide sequence ID" value="NZ_FNGW01000001.1"/>
</dbReference>
<organism evidence="4 5">
    <name type="scientific">Romboutsia lituseburensis DSM 797</name>
    <dbReference type="NCBI Taxonomy" id="1121325"/>
    <lineage>
        <taxon>Bacteria</taxon>
        <taxon>Bacillati</taxon>
        <taxon>Bacillota</taxon>
        <taxon>Clostridia</taxon>
        <taxon>Peptostreptococcales</taxon>
        <taxon>Peptostreptococcaceae</taxon>
        <taxon>Romboutsia</taxon>
    </lineage>
</organism>
<evidence type="ECO:0000259" key="3">
    <source>
        <dbReference type="PROSITE" id="PS50977"/>
    </source>
</evidence>
<dbReference type="SUPFAM" id="SSF46689">
    <property type="entry name" value="Homeodomain-like"/>
    <property type="match status" value="1"/>
</dbReference>
<dbReference type="InterPro" id="IPR050624">
    <property type="entry name" value="HTH-type_Tx_Regulator"/>
</dbReference>
<dbReference type="Proteomes" id="UP000199068">
    <property type="component" value="Unassembled WGS sequence"/>
</dbReference>
<protein>
    <submittedName>
        <fullName evidence="4">DNA-binding transcriptional regulator, AcrR family</fullName>
    </submittedName>
</protein>
<dbReference type="STRING" id="1121325.SAMN04515677_101371"/>
<reference evidence="4 5" key="1">
    <citation type="submission" date="2016-10" db="EMBL/GenBank/DDBJ databases">
        <authorList>
            <person name="de Groot N.N."/>
        </authorList>
    </citation>
    <scope>NUCLEOTIDE SEQUENCE [LARGE SCALE GENOMIC DNA]</scope>
    <source>
        <strain evidence="4 5">DSM 797</strain>
    </source>
</reference>
<dbReference type="SUPFAM" id="SSF48498">
    <property type="entry name" value="Tetracyclin repressor-like, C-terminal domain"/>
    <property type="match status" value="1"/>
</dbReference>
<evidence type="ECO:0000313" key="5">
    <source>
        <dbReference type="Proteomes" id="UP000199068"/>
    </source>
</evidence>
<dbReference type="Gene3D" id="1.10.357.10">
    <property type="entry name" value="Tetracycline Repressor, domain 2"/>
    <property type="match status" value="1"/>
</dbReference>
<dbReference type="Pfam" id="PF00440">
    <property type="entry name" value="TetR_N"/>
    <property type="match status" value="1"/>
</dbReference>
<evidence type="ECO:0000256" key="2">
    <source>
        <dbReference type="PROSITE-ProRule" id="PRU00335"/>
    </source>
</evidence>
<evidence type="ECO:0000256" key="1">
    <source>
        <dbReference type="ARBA" id="ARBA00023125"/>
    </source>
</evidence>
<keyword evidence="1 2" id="KW-0238">DNA-binding</keyword>
<dbReference type="InterPro" id="IPR036271">
    <property type="entry name" value="Tet_transcr_reg_TetR-rel_C_sf"/>
</dbReference>
<feature type="domain" description="HTH tetR-type" evidence="3">
    <location>
        <begin position="9"/>
        <end position="69"/>
    </location>
</feature>
<dbReference type="PANTHER" id="PTHR43479:SF11">
    <property type="entry name" value="ACREF_ENVCD OPERON REPRESSOR-RELATED"/>
    <property type="match status" value="1"/>
</dbReference>
<accession>A0A1G9IT52</accession>
<dbReference type="EMBL" id="FNGW01000001">
    <property type="protein sequence ID" value="SDL28292.1"/>
    <property type="molecule type" value="Genomic_DNA"/>
</dbReference>
<dbReference type="PANTHER" id="PTHR43479">
    <property type="entry name" value="ACREF/ENVCD OPERON REPRESSOR-RELATED"/>
    <property type="match status" value="1"/>
</dbReference>
<dbReference type="PROSITE" id="PS50977">
    <property type="entry name" value="HTH_TETR_2"/>
    <property type="match status" value="1"/>
</dbReference>
<feature type="DNA-binding region" description="H-T-H motif" evidence="2">
    <location>
        <begin position="32"/>
        <end position="51"/>
    </location>
</feature>
<dbReference type="PRINTS" id="PR00455">
    <property type="entry name" value="HTHTETR"/>
</dbReference>
<dbReference type="InterPro" id="IPR001647">
    <property type="entry name" value="HTH_TetR"/>
</dbReference>
<keyword evidence="5" id="KW-1185">Reference proteome</keyword>
<dbReference type="GO" id="GO:0003677">
    <property type="term" value="F:DNA binding"/>
    <property type="evidence" value="ECO:0007669"/>
    <property type="project" value="UniProtKB-UniRule"/>
</dbReference>
<name>A0A1G9IT52_9FIRM</name>
<evidence type="ECO:0000313" key="4">
    <source>
        <dbReference type="EMBL" id="SDL28292.1"/>
    </source>
</evidence>
<dbReference type="InterPro" id="IPR009057">
    <property type="entry name" value="Homeodomain-like_sf"/>
</dbReference>
<dbReference type="AlphaFoldDB" id="A0A1G9IT52"/>
<proteinExistence type="predicted"/>